<gene>
    <name evidence="4" type="ORF">ACFQMG_20170</name>
</gene>
<feature type="compositionally biased region" description="Low complexity" evidence="1">
    <location>
        <begin position="155"/>
        <end position="165"/>
    </location>
</feature>
<accession>A0ABW2G0C6</accession>
<dbReference type="Proteomes" id="UP001596435">
    <property type="component" value="Unassembled WGS sequence"/>
</dbReference>
<feature type="transmembrane region" description="Helical" evidence="2">
    <location>
        <begin position="184"/>
        <end position="209"/>
    </location>
</feature>
<dbReference type="RefSeq" id="WP_345705404.1">
    <property type="nucleotide sequence ID" value="NZ_BAABKV010000001.1"/>
</dbReference>
<keyword evidence="3" id="KW-0732">Signal</keyword>
<feature type="region of interest" description="Disordered" evidence="1">
    <location>
        <begin position="140"/>
        <end position="165"/>
    </location>
</feature>
<feature type="signal peptide" evidence="3">
    <location>
        <begin position="1"/>
        <end position="32"/>
    </location>
</feature>
<evidence type="ECO:0000256" key="1">
    <source>
        <dbReference type="SAM" id="MobiDB-lite"/>
    </source>
</evidence>
<name>A0ABW2G0C6_9ACTN</name>
<keyword evidence="2" id="KW-1133">Transmembrane helix</keyword>
<proteinExistence type="predicted"/>
<protein>
    <recommendedName>
        <fullName evidence="6">CopC domain-containing protein</fullName>
    </recommendedName>
</protein>
<evidence type="ECO:0000313" key="4">
    <source>
        <dbReference type="EMBL" id="MFC7181872.1"/>
    </source>
</evidence>
<evidence type="ECO:0008006" key="6">
    <source>
        <dbReference type="Google" id="ProtNLM"/>
    </source>
</evidence>
<keyword evidence="5" id="KW-1185">Reference proteome</keyword>
<feature type="chain" id="PRO_5046832681" description="CopC domain-containing protein" evidence="3">
    <location>
        <begin position="33"/>
        <end position="215"/>
    </location>
</feature>
<evidence type="ECO:0000256" key="3">
    <source>
        <dbReference type="SAM" id="SignalP"/>
    </source>
</evidence>
<keyword evidence="2" id="KW-0472">Membrane</keyword>
<keyword evidence="2" id="KW-0812">Transmembrane</keyword>
<evidence type="ECO:0000256" key="2">
    <source>
        <dbReference type="SAM" id="Phobius"/>
    </source>
</evidence>
<organism evidence="4 5">
    <name type="scientific">Kitasatospora paranensis</name>
    <dbReference type="NCBI Taxonomy" id="258053"/>
    <lineage>
        <taxon>Bacteria</taxon>
        <taxon>Bacillati</taxon>
        <taxon>Actinomycetota</taxon>
        <taxon>Actinomycetes</taxon>
        <taxon>Kitasatosporales</taxon>
        <taxon>Streptomycetaceae</taxon>
        <taxon>Kitasatospora</taxon>
    </lineage>
</organism>
<evidence type="ECO:0000313" key="5">
    <source>
        <dbReference type="Proteomes" id="UP001596435"/>
    </source>
</evidence>
<sequence length="215" mass="21276">MDNPRSAVRRAVPAGLFALGLAVLGPAPAAHAHGDTIRLTVTGLRSGHPTATAVWENDRDPVDEAVAGTLGATAADGTSVGPWPLVPVPGLPGVLTTEQTLPPGRWTVVAETAFPALGRGEAVLDVPAGDPPGAIGPVVPSAARTAPTAPHTSRPAALTSAGPASAGPAVARTAAPVAADDRPVWLLALAGLGVAVLAALAVAVATRLLRRSVRP</sequence>
<dbReference type="EMBL" id="JBHTAJ010000037">
    <property type="protein sequence ID" value="MFC7181872.1"/>
    <property type="molecule type" value="Genomic_DNA"/>
</dbReference>
<comment type="caution">
    <text evidence="4">The sequence shown here is derived from an EMBL/GenBank/DDBJ whole genome shotgun (WGS) entry which is preliminary data.</text>
</comment>
<reference evidence="5" key="1">
    <citation type="journal article" date="2019" name="Int. J. Syst. Evol. Microbiol.">
        <title>The Global Catalogue of Microorganisms (GCM) 10K type strain sequencing project: providing services to taxonomists for standard genome sequencing and annotation.</title>
        <authorList>
            <consortium name="The Broad Institute Genomics Platform"/>
            <consortium name="The Broad Institute Genome Sequencing Center for Infectious Disease"/>
            <person name="Wu L."/>
            <person name="Ma J."/>
        </authorList>
    </citation>
    <scope>NUCLEOTIDE SEQUENCE [LARGE SCALE GENOMIC DNA]</scope>
    <source>
        <strain evidence="5">CGMCC 1.12859</strain>
    </source>
</reference>